<evidence type="ECO:0000256" key="1">
    <source>
        <dbReference type="ARBA" id="ARBA00000077"/>
    </source>
</evidence>
<organism evidence="9 10">
    <name type="scientific">Collybia nuda</name>
    <dbReference type="NCBI Taxonomy" id="64659"/>
    <lineage>
        <taxon>Eukaryota</taxon>
        <taxon>Fungi</taxon>
        <taxon>Dikarya</taxon>
        <taxon>Basidiomycota</taxon>
        <taxon>Agaricomycotina</taxon>
        <taxon>Agaricomycetes</taxon>
        <taxon>Agaricomycetidae</taxon>
        <taxon>Agaricales</taxon>
        <taxon>Tricholomatineae</taxon>
        <taxon>Clitocybaceae</taxon>
        <taxon>Collybia</taxon>
    </lineage>
</organism>
<dbReference type="EMBL" id="MU150708">
    <property type="protein sequence ID" value="KAF9455391.1"/>
    <property type="molecule type" value="Genomic_DNA"/>
</dbReference>
<dbReference type="InterPro" id="IPR012337">
    <property type="entry name" value="RNaseH-like_sf"/>
</dbReference>
<dbReference type="GO" id="GO:0004523">
    <property type="term" value="F:RNA-DNA hybrid ribonuclease activity"/>
    <property type="evidence" value="ECO:0007669"/>
    <property type="project" value="UniProtKB-EC"/>
</dbReference>
<evidence type="ECO:0000259" key="8">
    <source>
        <dbReference type="PROSITE" id="PS50879"/>
    </source>
</evidence>
<evidence type="ECO:0000256" key="6">
    <source>
        <dbReference type="ARBA" id="ARBA00022759"/>
    </source>
</evidence>
<dbReference type="Pfam" id="PF00075">
    <property type="entry name" value="RNase_H"/>
    <property type="match status" value="1"/>
</dbReference>
<dbReference type="OrthoDB" id="2752996at2759"/>
<feature type="domain" description="RNase H type-1" evidence="8">
    <location>
        <begin position="2"/>
        <end position="145"/>
    </location>
</feature>
<evidence type="ECO:0000256" key="3">
    <source>
        <dbReference type="ARBA" id="ARBA00012180"/>
    </source>
</evidence>
<dbReference type="GO" id="GO:0043137">
    <property type="term" value="P:DNA replication, removal of RNA primer"/>
    <property type="evidence" value="ECO:0007669"/>
    <property type="project" value="TreeGrafter"/>
</dbReference>
<dbReference type="InterPro" id="IPR036397">
    <property type="entry name" value="RNaseH_sf"/>
</dbReference>
<accession>A0A9P6C7Q5</accession>
<reference evidence="9" key="1">
    <citation type="submission" date="2020-11" db="EMBL/GenBank/DDBJ databases">
        <authorList>
            <consortium name="DOE Joint Genome Institute"/>
            <person name="Ahrendt S."/>
            <person name="Riley R."/>
            <person name="Andreopoulos W."/>
            <person name="Labutti K."/>
            <person name="Pangilinan J."/>
            <person name="Ruiz-Duenas F.J."/>
            <person name="Barrasa J.M."/>
            <person name="Sanchez-Garcia M."/>
            <person name="Camarero S."/>
            <person name="Miyauchi S."/>
            <person name="Serrano A."/>
            <person name="Linde D."/>
            <person name="Babiker R."/>
            <person name="Drula E."/>
            <person name="Ayuso-Fernandez I."/>
            <person name="Pacheco R."/>
            <person name="Padilla G."/>
            <person name="Ferreira P."/>
            <person name="Barriuso J."/>
            <person name="Kellner H."/>
            <person name="Castanera R."/>
            <person name="Alfaro M."/>
            <person name="Ramirez L."/>
            <person name="Pisabarro A.G."/>
            <person name="Kuo A."/>
            <person name="Tritt A."/>
            <person name="Lipzen A."/>
            <person name="He G."/>
            <person name="Yan M."/>
            <person name="Ng V."/>
            <person name="Cullen D."/>
            <person name="Martin F."/>
            <person name="Rosso M.-N."/>
            <person name="Henrissat B."/>
            <person name="Hibbett D."/>
            <person name="Martinez A.T."/>
            <person name="Grigoriev I.V."/>
        </authorList>
    </citation>
    <scope>NUCLEOTIDE SEQUENCE</scope>
    <source>
        <strain evidence="9">CBS 247.69</strain>
    </source>
</reference>
<feature type="non-terminal residue" evidence="9">
    <location>
        <position position="256"/>
    </location>
</feature>
<dbReference type="Proteomes" id="UP000807353">
    <property type="component" value="Unassembled WGS sequence"/>
</dbReference>
<dbReference type="EC" id="3.1.26.4" evidence="3"/>
<keyword evidence="7" id="KW-0378">Hydrolase</keyword>
<protein>
    <recommendedName>
        <fullName evidence="3">ribonuclease H</fullName>
        <ecNumber evidence="3">3.1.26.4</ecNumber>
    </recommendedName>
</protein>
<evidence type="ECO:0000256" key="2">
    <source>
        <dbReference type="ARBA" id="ARBA00005300"/>
    </source>
</evidence>
<keyword evidence="4" id="KW-0540">Nuclease</keyword>
<dbReference type="GO" id="GO:0003676">
    <property type="term" value="F:nucleic acid binding"/>
    <property type="evidence" value="ECO:0007669"/>
    <property type="project" value="InterPro"/>
</dbReference>
<keyword evidence="10" id="KW-1185">Reference proteome</keyword>
<comment type="caution">
    <text evidence="9">The sequence shown here is derived from an EMBL/GenBank/DDBJ whole genome shotgun (WGS) entry which is preliminary data.</text>
</comment>
<gene>
    <name evidence="9" type="ORF">BDZ94DRAFT_1180074</name>
</gene>
<keyword evidence="5" id="KW-0479">Metal-binding</keyword>
<keyword evidence="6" id="KW-0255">Endonuclease</keyword>
<evidence type="ECO:0000313" key="10">
    <source>
        <dbReference type="Proteomes" id="UP000807353"/>
    </source>
</evidence>
<dbReference type="PANTHER" id="PTHR10642:SF26">
    <property type="entry name" value="RIBONUCLEASE H1"/>
    <property type="match status" value="1"/>
</dbReference>
<evidence type="ECO:0000256" key="4">
    <source>
        <dbReference type="ARBA" id="ARBA00022722"/>
    </source>
</evidence>
<dbReference type="AlphaFoldDB" id="A0A9P6C7Q5"/>
<dbReference type="PANTHER" id="PTHR10642">
    <property type="entry name" value="RIBONUCLEASE H1"/>
    <property type="match status" value="1"/>
</dbReference>
<dbReference type="SUPFAM" id="SSF53098">
    <property type="entry name" value="Ribonuclease H-like"/>
    <property type="match status" value="1"/>
</dbReference>
<evidence type="ECO:0000256" key="7">
    <source>
        <dbReference type="ARBA" id="ARBA00022801"/>
    </source>
</evidence>
<dbReference type="PROSITE" id="PS50879">
    <property type="entry name" value="RNASE_H_1"/>
    <property type="match status" value="1"/>
</dbReference>
<name>A0A9P6C7Q5_9AGAR</name>
<sequence length="256" mass="27956">MGQVKIEVFTDGSCIDNGSKDAQAGCGLWYGQNDPRNQAIKLPPSVEQSNNSGEAVAVLVAAQTAPKNAELHIYSDSTFVIDGLTENLKDCENQGWIGRSNKEILKATAAHLRQRKGRTIFHKVKGHSGNEGNDGADALAGVGAQKEEPDNIDLTIPGNLTTTGAHLASMTQSILYRGIKEKIKVPIRRDALISLDMIRCAVKDAVGTSPTDERIWKSFRHTDVSKSISAFMWKTAQNAYKIGDYWMNIPTMEIRA</sequence>
<comment type="similarity">
    <text evidence="2">Belongs to the RNase H family.</text>
</comment>
<comment type="catalytic activity">
    <reaction evidence="1">
        <text>Endonucleolytic cleavage to 5'-phosphomonoester.</text>
        <dbReference type="EC" id="3.1.26.4"/>
    </reaction>
</comment>
<dbReference type="GO" id="GO:0046872">
    <property type="term" value="F:metal ion binding"/>
    <property type="evidence" value="ECO:0007669"/>
    <property type="project" value="UniProtKB-KW"/>
</dbReference>
<evidence type="ECO:0000256" key="5">
    <source>
        <dbReference type="ARBA" id="ARBA00022723"/>
    </source>
</evidence>
<dbReference type="Gene3D" id="3.30.420.10">
    <property type="entry name" value="Ribonuclease H-like superfamily/Ribonuclease H"/>
    <property type="match status" value="1"/>
</dbReference>
<dbReference type="CDD" id="cd09280">
    <property type="entry name" value="RNase_HI_eukaryote_like"/>
    <property type="match status" value="1"/>
</dbReference>
<proteinExistence type="inferred from homology"/>
<dbReference type="InterPro" id="IPR002156">
    <property type="entry name" value="RNaseH_domain"/>
</dbReference>
<dbReference type="InterPro" id="IPR050092">
    <property type="entry name" value="RNase_H"/>
</dbReference>
<evidence type="ECO:0000313" key="9">
    <source>
        <dbReference type="EMBL" id="KAF9455391.1"/>
    </source>
</evidence>